<evidence type="ECO:0000259" key="1">
    <source>
        <dbReference type="Pfam" id="PF03445"/>
    </source>
</evidence>
<dbReference type="RefSeq" id="WP_264143803.1">
    <property type="nucleotide sequence ID" value="NZ_JAOYEY010000047.1"/>
</dbReference>
<dbReference type="InterPro" id="IPR018821">
    <property type="entry name" value="DUF294_put_nucleoTrafse_sb-bd"/>
</dbReference>
<accession>A0ABT3DKP0</accession>
<dbReference type="CDD" id="cd05401">
    <property type="entry name" value="NT_GlnE_GlnD_like"/>
    <property type="match status" value="1"/>
</dbReference>
<protein>
    <submittedName>
        <fullName evidence="3">DUF294 nucleotidyltransferase-like domain-containing protein</fullName>
    </submittedName>
</protein>
<gene>
    <name evidence="3" type="ORF">OIH86_17625</name>
</gene>
<dbReference type="Pfam" id="PF03445">
    <property type="entry name" value="DUF294"/>
    <property type="match status" value="1"/>
</dbReference>
<proteinExistence type="predicted"/>
<evidence type="ECO:0000313" key="3">
    <source>
        <dbReference type="EMBL" id="MCV9887461.1"/>
    </source>
</evidence>
<name>A0ABT3DKP0_9BACI</name>
<evidence type="ECO:0000259" key="2">
    <source>
        <dbReference type="Pfam" id="PF10335"/>
    </source>
</evidence>
<reference evidence="3 4" key="1">
    <citation type="submission" date="2022-10" db="EMBL/GenBank/DDBJ databases">
        <title>Draft genome assembly of moderately radiation resistant bacterium Metabacillus halosaccharovorans.</title>
        <authorList>
            <person name="Pal S."/>
            <person name="Gopinathan A."/>
        </authorList>
    </citation>
    <scope>NUCLEOTIDE SEQUENCE [LARGE SCALE GENOMIC DNA]</scope>
    <source>
        <strain evidence="3 4">VITHBRA001</strain>
    </source>
</reference>
<sequence length="329" mass="39032">MKGNFDSYESIKEWKDEHIHNYESETRVLNEFHDEMMRSATQLALFHHERTYGKPPCPYSWFITGSGGRYEQGIISDQDHGLIYEEQSNQAKEYFNKLGEEISKGLFLIGYPYCEGKVMSSNPLWCKSFQDWKDQLIHWMDERSWESIRYLQIFYDSRSLIGDNDLVKELKKIIYDYQQKEPKLLKRLMDNIQHIKQSVGPLGQIYVEQSGQYKGSIDLKKTAFLPYVNAIRVLAMKEGILKTSTIDRLDCLSEIERYKNDMLYYKHNFEKLLKYRVILFKSATSYDDVHYLNIKKMSKEEKRDMKSILRDGKKLHYYVEGIIDKGCLS</sequence>
<dbReference type="Proteomes" id="UP001526147">
    <property type="component" value="Unassembled WGS sequence"/>
</dbReference>
<comment type="caution">
    <text evidence="3">The sequence shown here is derived from an EMBL/GenBank/DDBJ whole genome shotgun (WGS) entry which is preliminary data.</text>
</comment>
<feature type="domain" description="Protein-PII uridylyltransferase N-terminal" evidence="1">
    <location>
        <begin position="26"/>
        <end position="143"/>
    </location>
</feature>
<dbReference type="InterPro" id="IPR005105">
    <property type="entry name" value="GlnD_Uridyltrans_N"/>
</dbReference>
<feature type="domain" description="DUF294" evidence="2">
    <location>
        <begin position="183"/>
        <end position="318"/>
    </location>
</feature>
<dbReference type="EMBL" id="JAOYEY010000047">
    <property type="protein sequence ID" value="MCV9887461.1"/>
    <property type="molecule type" value="Genomic_DNA"/>
</dbReference>
<evidence type="ECO:0000313" key="4">
    <source>
        <dbReference type="Proteomes" id="UP001526147"/>
    </source>
</evidence>
<organism evidence="3 4">
    <name type="scientific">Metabacillus halosaccharovorans</name>
    <dbReference type="NCBI Taxonomy" id="930124"/>
    <lineage>
        <taxon>Bacteria</taxon>
        <taxon>Bacillati</taxon>
        <taxon>Bacillota</taxon>
        <taxon>Bacilli</taxon>
        <taxon>Bacillales</taxon>
        <taxon>Bacillaceae</taxon>
        <taxon>Metabacillus</taxon>
    </lineage>
</organism>
<keyword evidence="4" id="KW-1185">Reference proteome</keyword>
<dbReference type="Pfam" id="PF10335">
    <property type="entry name" value="DUF294_C"/>
    <property type="match status" value="1"/>
</dbReference>